<sequence>MTSAFCLFENGKSYDALQIAKQLGRTGKAENMIRWVREHVFSQGCWHYKLGNVYITTGDHLNLWINQRAEGWNDDSRLSSGPGGSD</sequence>
<dbReference type="RefSeq" id="WP_146562592.1">
    <property type="nucleotide sequence ID" value="NZ_SIHJ01000001.1"/>
</dbReference>
<keyword evidence="2" id="KW-1185">Reference proteome</keyword>
<name>A0A5C5VEB7_9BACT</name>
<protein>
    <submittedName>
        <fullName evidence="1">Uncharacterized protein</fullName>
    </submittedName>
</protein>
<dbReference type="EMBL" id="SIHJ01000001">
    <property type="protein sequence ID" value="TWT36015.1"/>
    <property type="molecule type" value="Genomic_DNA"/>
</dbReference>
<evidence type="ECO:0000313" key="2">
    <source>
        <dbReference type="Proteomes" id="UP000316714"/>
    </source>
</evidence>
<reference evidence="1 2" key="1">
    <citation type="submission" date="2019-02" db="EMBL/GenBank/DDBJ databases">
        <title>Deep-cultivation of Planctomycetes and their phenomic and genomic characterization uncovers novel biology.</title>
        <authorList>
            <person name="Wiegand S."/>
            <person name="Jogler M."/>
            <person name="Boedeker C."/>
            <person name="Pinto D."/>
            <person name="Vollmers J."/>
            <person name="Rivas-Marin E."/>
            <person name="Kohn T."/>
            <person name="Peeters S.H."/>
            <person name="Heuer A."/>
            <person name="Rast P."/>
            <person name="Oberbeckmann S."/>
            <person name="Bunk B."/>
            <person name="Jeske O."/>
            <person name="Meyerdierks A."/>
            <person name="Storesund J.E."/>
            <person name="Kallscheuer N."/>
            <person name="Luecker S."/>
            <person name="Lage O.M."/>
            <person name="Pohl T."/>
            <person name="Merkel B.J."/>
            <person name="Hornburger P."/>
            <person name="Mueller R.-W."/>
            <person name="Bruemmer F."/>
            <person name="Labrenz M."/>
            <person name="Spormann A.M."/>
            <person name="Op Den Camp H."/>
            <person name="Overmann J."/>
            <person name="Amann R."/>
            <person name="Jetten M.S.M."/>
            <person name="Mascher T."/>
            <person name="Medema M.H."/>
            <person name="Devos D.P."/>
            <person name="Kaster A.-K."/>
            <person name="Ovreas L."/>
            <person name="Rohde M."/>
            <person name="Galperin M.Y."/>
            <person name="Jogler C."/>
        </authorList>
    </citation>
    <scope>NUCLEOTIDE SEQUENCE [LARGE SCALE GENOMIC DNA]</scope>
    <source>
        <strain evidence="1 2">KOR34</strain>
    </source>
</reference>
<organism evidence="1 2">
    <name type="scientific">Posidoniimonas corsicana</name>
    <dbReference type="NCBI Taxonomy" id="1938618"/>
    <lineage>
        <taxon>Bacteria</taxon>
        <taxon>Pseudomonadati</taxon>
        <taxon>Planctomycetota</taxon>
        <taxon>Planctomycetia</taxon>
        <taxon>Pirellulales</taxon>
        <taxon>Lacipirellulaceae</taxon>
        <taxon>Posidoniimonas</taxon>
    </lineage>
</organism>
<gene>
    <name evidence="1" type="ORF">KOR34_09120</name>
</gene>
<evidence type="ECO:0000313" key="1">
    <source>
        <dbReference type="EMBL" id="TWT36015.1"/>
    </source>
</evidence>
<comment type="caution">
    <text evidence="1">The sequence shown here is derived from an EMBL/GenBank/DDBJ whole genome shotgun (WGS) entry which is preliminary data.</text>
</comment>
<proteinExistence type="predicted"/>
<accession>A0A5C5VEB7</accession>
<dbReference type="AlphaFoldDB" id="A0A5C5VEB7"/>
<dbReference type="Proteomes" id="UP000316714">
    <property type="component" value="Unassembled WGS sequence"/>
</dbReference>